<sequence length="205" mass="22674">MFVYAILRAVRLGFLDDADGGKVVSMKKTYEYMTANWVLPQSDATMNWNNTVVVGSLQPGNDYEYYISQTIDMNDLKGLSAFVLASLEYELFAKHDCRSFTGPFIQCNVDDAVHDVHAHGIDHIVRVNLPFLLGSTHLHPHARFASFERIDDHKSPSLPYAALTISYSATFSAGTKGKEVLTIQGGSGRLCHNPLAAASRFDQEA</sequence>
<dbReference type="PANTHER" id="PTHR33886:SF8">
    <property type="entry name" value="UNSATURATED RHAMNOGALACTURONAN HYDROLASE (EUROFUNG)"/>
    <property type="match status" value="1"/>
</dbReference>
<comment type="caution">
    <text evidence="2">The sequence shown here is derived from an EMBL/GenBank/DDBJ whole genome shotgun (WGS) entry which is preliminary data.</text>
</comment>
<dbReference type="SUPFAM" id="SSF48208">
    <property type="entry name" value="Six-hairpin glycosidases"/>
    <property type="match status" value="1"/>
</dbReference>
<dbReference type="PANTHER" id="PTHR33886">
    <property type="entry name" value="UNSATURATED RHAMNOGALACTURONAN HYDROLASE (EUROFUNG)"/>
    <property type="match status" value="1"/>
</dbReference>
<dbReference type="GO" id="GO:0016787">
    <property type="term" value="F:hydrolase activity"/>
    <property type="evidence" value="ECO:0007669"/>
    <property type="project" value="UniProtKB-KW"/>
</dbReference>
<dbReference type="EMBL" id="SGPL01000176">
    <property type="protein sequence ID" value="THH16054.1"/>
    <property type="molecule type" value="Genomic_DNA"/>
</dbReference>
<evidence type="ECO:0000313" key="2">
    <source>
        <dbReference type="EMBL" id="THH16054.1"/>
    </source>
</evidence>
<organism evidence="2 3">
    <name type="scientific">Bondarzewia mesenterica</name>
    <dbReference type="NCBI Taxonomy" id="1095465"/>
    <lineage>
        <taxon>Eukaryota</taxon>
        <taxon>Fungi</taxon>
        <taxon>Dikarya</taxon>
        <taxon>Basidiomycota</taxon>
        <taxon>Agaricomycotina</taxon>
        <taxon>Agaricomycetes</taxon>
        <taxon>Russulales</taxon>
        <taxon>Bondarzewiaceae</taxon>
        <taxon>Bondarzewia</taxon>
    </lineage>
</organism>
<protein>
    <submittedName>
        <fullName evidence="2">Uncharacterized protein</fullName>
    </submittedName>
</protein>
<evidence type="ECO:0000313" key="3">
    <source>
        <dbReference type="Proteomes" id="UP000310158"/>
    </source>
</evidence>
<dbReference type="InterPro" id="IPR052043">
    <property type="entry name" value="PolySaccharide_Degr_Enz"/>
</dbReference>
<dbReference type="Gene3D" id="1.50.10.10">
    <property type="match status" value="1"/>
</dbReference>
<proteinExistence type="predicted"/>
<dbReference type="InterPro" id="IPR012341">
    <property type="entry name" value="6hp_glycosidase-like_sf"/>
</dbReference>
<dbReference type="AlphaFoldDB" id="A0A4S4LUA7"/>
<evidence type="ECO:0000256" key="1">
    <source>
        <dbReference type="ARBA" id="ARBA00022801"/>
    </source>
</evidence>
<dbReference type="Proteomes" id="UP000310158">
    <property type="component" value="Unassembled WGS sequence"/>
</dbReference>
<keyword evidence="1" id="KW-0378">Hydrolase</keyword>
<dbReference type="OrthoDB" id="540611at2759"/>
<dbReference type="Pfam" id="PF07470">
    <property type="entry name" value="Glyco_hydro_88"/>
    <property type="match status" value="1"/>
</dbReference>
<accession>A0A4S4LUA7</accession>
<reference evidence="2 3" key="1">
    <citation type="submission" date="2019-02" db="EMBL/GenBank/DDBJ databases">
        <title>Genome sequencing of the rare red list fungi Bondarzewia mesenterica.</title>
        <authorList>
            <person name="Buettner E."/>
            <person name="Kellner H."/>
        </authorList>
    </citation>
    <scope>NUCLEOTIDE SEQUENCE [LARGE SCALE GENOMIC DNA]</scope>
    <source>
        <strain evidence="2 3">DSM 108281</strain>
    </source>
</reference>
<dbReference type="InterPro" id="IPR008928">
    <property type="entry name" value="6-hairpin_glycosidase_sf"/>
</dbReference>
<name>A0A4S4LUA7_9AGAM</name>
<keyword evidence="3" id="KW-1185">Reference proteome</keyword>
<gene>
    <name evidence="2" type="ORF">EW146_g4519</name>
</gene>
<dbReference type="InterPro" id="IPR010905">
    <property type="entry name" value="Glyco_hydro_88"/>
</dbReference>
<dbReference type="GO" id="GO:0005975">
    <property type="term" value="P:carbohydrate metabolic process"/>
    <property type="evidence" value="ECO:0007669"/>
    <property type="project" value="InterPro"/>
</dbReference>